<dbReference type="Proteomes" id="UP000198122">
    <property type="component" value="Unassembled WGS sequence"/>
</dbReference>
<evidence type="ECO:0000313" key="1">
    <source>
        <dbReference type="EMBL" id="SNC60845.1"/>
    </source>
</evidence>
<name>A0A212T4A1_9MICO</name>
<reference evidence="1 2" key="1">
    <citation type="submission" date="2017-06" db="EMBL/GenBank/DDBJ databases">
        <authorList>
            <person name="Kim H.J."/>
            <person name="Triplett B.A."/>
        </authorList>
    </citation>
    <scope>NUCLEOTIDE SEQUENCE [LARGE SCALE GENOMIC DNA]</scope>
    <source>
        <strain evidence="1 2">DSM 22179</strain>
    </source>
</reference>
<protein>
    <recommendedName>
        <fullName evidence="3">Coenzyme PQQ synthesis protein D (PqqD)</fullName>
    </recommendedName>
</protein>
<dbReference type="OrthoDB" id="4793383at2"/>
<dbReference type="SUPFAM" id="SSF53795">
    <property type="entry name" value="PEP carboxykinase-like"/>
    <property type="match status" value="1"/>
</dbReference>
<dbReference type="EMBL" id="FYEZ01000001">
    <property type="protein sequence ID" value="SNC60845.1"/>
    <property type="molecule type" value="Genomic_DNA"/>
</dbReference>
<keyword evidence="2" id="KW-1185">Reference proteome</keyword>
<organism evidence="1 2">
    <name type="scientific">Kytococcus aerolatus</name>
    <dbReference type="NCBI Taxonomy" id="592308"/>
    <lineage>
        <taxon>Bacteria</taxon>
        <taxon>Bacillati</taxon>
        <taxon>Actinomycetota</taxon>
        <taxon>Actinomycetes</taxon>
        <taxon>Micrococcales</taxon>
        <taxon>Kytococcaceae</taxon>
        <taxon>Kytococcus</taxon>
    </lineage>
</organism>
<evidence type="ECO:0008006" key="3">
    <source>
        <dbReference type="Google" id="ProtNLM"/>
    </source>
</evidence>
<dbReference type="RefSeq" id="WP_088817381.1">
    <property type="nucleotide sequence ID" value="NZ_FYEZ01000001.1"/>
</dbReference>
<gene>
    <name evidence="1" type="ORF">SAMN05445756_0362</name>
</gene>
<dbReference type="AlphaFoldDB" id="A0A212T4A1"/>
<evidence type="ECO:0000313" key="2">
    <source>
        <dbReference type="Proteomes" id="UP000198122"/>
    </source>
</evidence>
<sequence length="417" mass="43834">MTEHDAGSGPDVVLPEGREITRLQVLSTIWSVVDHASGMQDDVPALWARCATDAEPTRVMRLHASGSVPPAAAGGEGGSGAADALPEESLTVTDEQAGYRFASRLISSSIAEHVGQALMLHAGALTAPGSSRAIALVAASGTGKTTASRVLAQAGWGYLTDECVAVGEDLVIQPLPKPLSIVTDPAVGGHLKHQVGPDELGMALPEHPASLGGLVLLRRLRTQEEVQQDGGTLPRLEQVDLAEALGRLAPQSSALSRTPGGLGRMVEVVREVGVVELVYAEIEEASDLLAEWVAGQVHHPRRAADEPNVLVGGAPWDQVPERSTDDEPLPSTARVERVDFSTAVLTTDGQAVVMTGSEVTQLGPLGRVLWEQLGERPRSLAELQEVLVETFGEHPQASLITADALASLRRQGLVRVV</sequence>
<accession>A0A212T4A1</accession>
<proteinExistence type="predicted"/>